<gene>
    <name evidence="11" type="ORF">PSON_ATCC_30995.1.T1060115</name>
</gene>
<evidence type="ECO:0000256" key="5">
    <source>
        <dbReference type="ARBA" id="ARBA00035407"/>
    </source>
</evidence>
<dbReference type="AlphaFoldDB" id="A0A8S1QIW8"/>
<dbReference type="GO" id="GO:0003723">
    <property type="term" value="F:RNA binding"/>
    <property type="evidence" value="ECO:0007669"/>
    <property type="project" value="InterPro"/>
</dbReference>
<evidence type="ECO:0000313" key="12">
    <source>
        <dbReference type="Proteomes" id="UP000692954"/>
    </source>
</evidence>
<evidence type="ECO:0000256" key="2">
    <source>
        <dbReference type="ARBA" id="ARBA00022980"/>
    </source>
</evidence>
<evidence type="ECO:0000256" key="7">
    <source>
        <dbReference type="RuleBase" id="RU003823"/>
    </source>
</evidence>
<evidence type="ECO:0000256" key="8">
    <source>
        <dbReference type="SAM" id="MobiDB-lite"/>
    </source>
</evidence>
<keyword evidence="9" id="KW-0732">Signal</keyword>
<dbReference type="InterPro" id="IPR013810">
    <property type="entry name" value="Ribosomal_uS5_N"/>
</dbReference>
<dbReference type="Pfam" id="PF03719">
    <property type="entry name" value="Ribosomal_S5_C"/>
    <property type="match status" value="1"/>
</dbReference>
<keyword evidence="3 6" id="KW-0687">Ribonucleoprotein</keyword>
<evidence type="ECO:0000256" key="9">
    <source>
        <dbReference type="SAM" id="SignalP"/>
    </source>
</evidence>
<name>A0A8S1QIW8_9CILI</name>
<dbReference type="GO" id="GO:0006412">
    <property type="term" value="P:translation"/>
    <property type="evidence" value="ECO:0007669"/>
    <property type="project" value="InterPro"/>
</dbReference>
<evidence type="ECO:0000256" key="6">
    <source>
        <dbReference type="PROSITE-ProRule" id="PRU00268"/>
    </source>
</evidence>
<dbReference type="InterPro" id="IPR000851">
    <property type="entry name" value="Ribosomal_uS5"/>
</dbReference>
<evidence type="ECO:0000313" key="11">
    <source>
        <dbReference type="EMBL" id="CAD8114637.1"/>
    </source>
</evidence>
<dbReference type="OrthoDB" id="307883at2759"/>
<dbReference type="PROSITE" id="PS50881">
    <property type="entry name" value="S5_DSRBD"/>
    <property type="match status" value="1"/>
</dbReference>
<dbReference type="GO" id="GO:0003735">
    <property type="term" value="F:structural constituent of ribosome"/>
    <property type="evidence" value="ECO:0007669"/>
    <property type="project" value="UniProtKB-UniRule"/>
</dbReference>
<dbReference type="Pfam" id="PF00333">
    <property type="entry name" value="Ribosomal_S5"/>
    <property type="match status" value="1"/>
</dbReference>
<feature type="chain" id="PRO_5035746932" description="Small ribosomal subunit protein uS5" evidence="9">
    <location>
        <begin position="19"/>
        <end position="399"/>
    </location>
</feature>
<dbReference type="EMBL" id="CAJJDN010000106">
    <property type="protein sequence ID" value="CAD8114637.1"/>
    <property type="molecule type" value="Genomic_DNA"/>
</dbReference>
<dbReference type="FunFam" id="3.30.160.20:FF:000002">
    <property type="entry name" value="40S ribosomal protein S2"/>
    <property type="match status" value="1"/>
</dbReference>
<feature type="signal peptide" evidence="9">
    <location>
        <begin position="1"/>
        <end position="18"/>
    </location>
</feature>
<accession>A0A8S1QIW8</accession>
<reference evidence="11" key="1">
    <citation type="submission" date="2021-01" db="EMBL/GenBank/DDBJ databases">
        <authorList>
            <consortium name="Genoscope - CEA"/>
            <person name="William W."/>
        </authorList>
    </citation>
    <scope>NUCLEOTIDE SEQUENCE</scope>
</reference>
<dbReference type="Proteomes" id="UP000692954">
    <property type="component" value="Unassembled WGS sequence"/>
</dbReference>
<dbReference type="InterPro" id="IPR005711">
    <property type="entry name" value="Ribosomal_uS5_euk/arc"/>
</dbReference>
<dbReference type="PANTHER" id="PTHR13718">
    <property type="entry name" value="RIBOSOMAL S SUBUNIT"/>
    <property type="match status" value="1"/>
</dbReference>
<evidence type="ECO:0000256" key="3">
    <source>
        <dbReference type="ARBA" id="ARBA00023274"/>
    </source>
</evidence>
<organism evidence="11 12">
    <name type="scientific">Paramecium sonneborni</name>
    <dbReference type="NCBI Taxonomy" id="65129"/>
    <lineage>
        <taxon>Eukaryota</taxon>
        <taxon>Sar</taxon>
        <taxon>Alveolata</taxon>
        <taxon>Ciliophora</taxon>
        <taxon>Intramacronucleata</taxon>
        <taxon>Oligohymenophorea</taxon>
        <taxon>Peniculida</taxon>
        <taxon>Parameciidae</taxon>
        <taxon>Paramecium</taxon>
    </lineage>
</organism>
<protein>
    <recommendedName>
        <fullName evidence="4">Small ribosomal subunit protein uS5</fullName>
    </recommendedName>
    <alternativeName>
        <fullName evidence="5">40S ribosomal protein S2</fullName>
    </alternativeName>
</protein>
<dbReference type="PANTHER" id="PTHR13718:SF4">
    <property type="entry name" value="40S RIBOSOMAL PROTEIN S2"/>
    <property type="match status" value="1"/>
</dbReference>
<feature type="domain" description="S5 DRBM" evidence="10">
    <location>
        <begin position="224"/>
        <end position="287"/>
    </location>
</feature>
<dbReference type="FunFam" id="3.30.230.10:FF:000004">
    <property type="entry name" value="40S ribosomal protein S2"/>
    <property type="match status" value="1"/>
</dbReference>
<keyword evidence="2 6" id="KW-0689">Ribosomal protein</keyword>
<evidence type="ECO:0000256" key="1">
    <source>
        <dbReference type="ARBA" id="ARBA00008945"/>
    </source>
</evidence>
<dbReference type="NCBIfam" id="TIGR01020">
    <property type="entry name" value="uS5_euk_arch"/>
    <property type="match status" value="1"/>
</dbReference>
<evidence type="ECO:0000259" key="10">
    <source>
        <dbReference type="PROSITE" id="PS50881"/>
    </source>
</evidence>
<dbReference type="InterPro" id="IPR005324">
    <property type="entry name" value="Ribosomal_uS5_C"/>
</dbReference>
<dbReference type="GO" id="GO:0022627">
    <property type="term" value="C:cytosolic small ribosomal subunit"/>
    <property type="evidence" value="ECO:0007669"/>
    <property type="project" value="TreeGrafter"/>
</dbReference>
<sequence length="399" mass="45132">MLKLLLILVLASLFLTQAAENQLTIAFGSCFKFYRTHDTDVFQRIQSFNPKYFFWLGDAAYIDYMPIIGIWRAEANETRVKEKFDITNDDKYYAQFKKNVIIKGVYDDHDSNENNGGKFNPLKESAKQLYLDFIGESKDSPLRKQDVEKRGFGRGGRGQRERREGGAPRQNRGPRRFGGEQEWTPLTKLGRLVKAGKIKSLETIFQFSIPIKEYQIVDHFLKNLKEEPLALGPVQKQTCAGQRTRFKAYVVVGDGHQHIGLGWKSAKEVQGAIKGAVINAKLNLIPVRKGYWGNKIAQPHTVPCKVTGKEGSVRVRLVPAPRGTGIVAAITSKKVLQMAGIQDCYTQSKGSTRTRSNFLKATFHALKETYNFLTPDLWGHTKLESTPFQEHSEYLAALK</sequence>
<evidence type="ECO:0000256" key="4">
    <source>
        <dbReference type="ARBA" id="ARBA00035255"/>
    </source>
</evidence>
<comment type="caution">
    <text evidence="11">The sequence shown here is derived from an EMBL/GenBank/DDBJ whole genome shotgun (WGS) entry which is preliminary data.</text>
</comment>
<comment type="similarity">
    <text evidence="1 7">Belongs to the universal ribosomal protein uS5 family.</text>
</comment>
<proteinExistence type="inferred from homology"/>
<keyword evidence="12" id="KW-1185">Reference proteome</keyword>
<feature type="region of interest" description="Disordered" evidence="8">
    <location>
        <begin position="144"/>
        <end position="181"/>
    </location>
</feature>